<keyword evidence="6" id="KW-0969">Cilium</keyword>
<dbReference type="Pfam" id="PF00669">
    <property type="entry name" value="Flagellin_N"/>
    <property type="match status" value="1"/>
</dbReference>
<dbReference type="InterPro" id="IPR001492">
    <property type="entry name" value="Flagellin"/>
</dbReference>
<dbReference type="GO" id="GO:0009424">
    <property type="term" value="C:bacterial-type flagellum hook"/>
    <property type="evidence" value="ECO:0007669"/>
    <property type="project" value="InterPro"/>
</dbReference>
<reference evidence="6 7" key="1">
    <citation type="submission" date="2016-11" db="EMBL/GenBank/DDBJ databases">
        <authorList>
            <person name="Jaros S."/>
            <person name="Januszkiewicz K."/>
            <person name="Wedrychowicz H."/>
        </authorList>
    </citation>
    <scope>NUCLEOTIDE SEQUENCE [LARGE SCALE GENOMIC DNA]</scope>
    <source>
        <strain evidence="6 7">DSM 5091</strain>
    </source>
</reference>
<dbReference type="PANTHER" id="PTHR42792:SF1">
    <property type="entry name" value="FLAGELLAR HOOK-ASSOCIATED PROTEIN 3"/>
    <property type="match status" value="1"/>
</dbReference>
<dbReference type="STRING" id="1122189.SAMN02745165_03218"/>
<dbReference type="InterPro" id="IPR001029">
    <property type="entry name" value="Flagellin_N"/>
</dbReference>
<sequence length="311" mass="33831">MRATQTTTYRSLQAFLDRTSDKLASLQLQAATGKKLNRPSDDPTAISPVLSARTQIMASDRYIETIESGLDRVDNMDGYLDGMENTLIRLKEIAIAAGNGALSASDRLTYADEVASLKEELMVAGNAQVDGKYLFAGFSEKTTPFVSNPAYPGPGEAPVLYNGDAGSVEFEISPNELIEVNLTGNDLLLGDSDNDGVTDPGAIDIFAVITTVEEALRANDPDAVVAELDNIESAANQVRRHRSIKGNVGRRLETALDHMEQIKIDMETFRSRFEDADILETITSMEQQQQSFQAALNVTGKVSELSILDYI</sequence>
<protein>
    <submittedName>
        <fullName evidence="6">Flagellar hook-associated protein 3 FlgL</fullName>
    </submittedName>
</protein>
<feature type="domain" description="Flagellin N-terminal" evidence="4">
    <location>
        <begin position="10"/>
        <end position="138"/>
    </location>
</feature>
<dbReference type="InterPro" id="IPR013384">
    <property type="entry name" value="Flagell_FlgL"/>
</dbReference>
<keyword evidence="6" id="KW-0282">Flagellum</keyword>
<proteinExistence type="inferred from homology"/>
<comment type="similarity">
    <text evidence="2">Belongs to the bacterial flagellin family.</text>
</comment>
<dbReference type="GO" id="GO:0071973">
    <property type="term" value="P:bacterial-type flagellum-dependent cell motility"/>
    <property type="evidence" value="ECO:0007669"/>
    <property type="project" value="InterPro"/>
</dbReference>
<dbReference type="Proteomes" id="UP000184171">
    <property type="component" value="Unassembled WGS sequence"/>
</dbReference>
<dbReference type="PANTHER" id="PTHR42792">
    <property type="entry name" value="FLAGELLIN"/>
    <property type="match status" value="1"/>
</dbReference>
<evidence type="ECO:0000256" key="1">
    <source>
        <dbReference type="ARBA" id="ARBA00004365"/>
    </source>
</evidence>
<evidence type="ECO:0000313" key="6">
    <source>
        <dbReference type="EMBL" id="SHJ80473.1"/>
    </source>
</evidence>
<accession>A0A1M6MAZ6</accession>
<dbReference type="Pfam" id="PF00700">
    <property type="entry name" value="Flagellin_C"/>
    <property type="match status" value="1"/>
</dbReference>
<dbReference type="GO" id="GO:0005198">
    <property type="term" value="F:structural molecule activity"/>
    <property type="evidence" value="ECO:0007669"/>
    <property type="project" value="InterPro"/>
</dbReference>
<keyword evidence="6" id="KW-0966">Cell projection</keyword>
<comment type="subcellular location">
    <subcellularLocation>
        <location evidence="1">Bacterial flagellum</location>
    </subcellularLocation>
</comment>
<evidence type="ECO:0000259" key="4">
    <source>
        <dbReference type="Pfam" id="PF00669"/>
    </source>
</evidence>
<dbReference type="InterPro" id="IPR046358">
    <property type="entry name" value="Flagellin_C"/>
</dbReference>
<evidence type="ECO:0000313" key="7">
    <source>
        <dbReference type="Proteomes" id="UP000184171"/>
    </source>
</evidence>
<gene>
    <name evidence="6" type="ORF">SAMN02745165_03218</name>
</gene>
<evidence type="ECO:0000256" key="3">
    <source>
        <dbReference type="ARBA" id="ARBA00023143"/>
    </source>
</evidence>
<dbReference type="OrthoDB" id="9758307at2"/>
<name>A0A1M6MAZ6_MALRU</name>
<dbReference type="NCBIfam" id="TIGR02550">
    <property type="entry name" value="flagell_flgL"/>
    <property type="match status" value="1"/>
</dbReference>
<feature type="domain" description="Flagellin C-terminal" evidence="5">
    <location>
        <begin position="228"/>
        <end position="311"/>
    </location>
</feature>
<evidence type="ECO:0000256" key="2">
    <source>
        <dbReference type="ARBA" id="ARBA00005709"/>
    </source>
</evidence>
<keyword evidence="7" id="KW-1185">Reference proteome</keyword>
<evidence type="ECO:0000259" key="5">
    <source>
        <dbReference type="Pfam" id="PF00700"/>
    </source>
</evidence>
<keyword evidence="3" id="KW-0975">Bacterial flagellum</keyword>
<organism evidence="6 7">
    <name type="scientific">Malonomonas rubra DSM 5091</name>
    <dbReference type="NCBI Taxonomy" id="1122189"/>
    <lineage>
        <taxon>Bacteria</taxon>
        <taxon>Pseudomonadati</taxon>
        <taxon>Thermodesulfobacteriota</taxon>
        <taxon>Desulfuromonadia</taxon>
        <taxon>Desulfuromonadales</taxon>
        <taxon>Geopsychrobacteraceae</taxon>
        <taxon>Malonomonas</taxon>
    </lineage>
</organism>
<dbReference type="AlphaFoldDB" id="A0A1M6MAZ6"/>
<dbReference type="SUPFAM" id="SSF64518">
    <property type="entry name" value="Phase 1 flagellin"/>
    <property type="match status" value="1"/>
</dbReference>
<dbReference type="Gene3D" id="1.20.1330.10">
    <property type="entry name" value="f41 fragment of flagellin, N-terminal domain"/>
    <property type="match status" value="1"/>
</dbReference>
<dbReference type="EMBL" id="FQZT01000017">
    <property type="protein sequence ID" value="SHJ80473.1"/>
    <property type="molecule type" value="Genomic_DNA"/>
</dbReference>
<dbReference type="RefSeq" id="WP_072909756.1">
    <property type="nucleotide sequence ID" value="NZ_FQZT01000017.1"/>
</dbReference>